<evidence type="ECO:0000313" key="3">
    <source>
        <dbReference type="Proteomes" id="UP000319004"/>
    </source>
</evidence>
<dbReference type="Pfam" id="PF01882">
    <property type="entry name" value="DUF58"/>
    <property type="match status" value="1"/>
</dbReference>
<gene>
    <name evidence="2" type="ORF">Enr13x_21030</name>
</gene>
<dbReference type="AlphaFoldDB" id="A0A518HN35"/>
<feature type="domain" description="DUF58" evidence="1">
    <location>
        <begin position="55"/>
        <end position="243"/>
    </location>
</feature>
<name>A0A518HN35_9BACT</name>
<dbReference type="SUPFAM" id="SSF53300">
    <property type="entry name" value="vWA-like"/>
    <property type="match status" value="1"/>
</dbReference>
<dbReference type="PANTHER" id="PTHR33608">
    <property type="entry name" value="BLL2464 PROTEIN"/>
    <property type="match status" value="1"/>
</dbReference>
<proteinExistence type="predicted"/>
<dbReference type="Proteomes" id="UP000319004">
    <property type="component" value="Chromosome"/>
</dbReference>
<organism evidence="2 3">
    <name type="scientific">Stieleria neptunia</name>
    <dbReference type="NCBI Taxonomy" id="2527979"/>
    <lineage>
        <taxon>Bacteria</taxon>
        <taxon>Pseudomonadati</taxon>
        <taxon>Planctomycetota</taxon>
        <taxon>Planctomycetia</taxon>
        <taxon>Pirellulales</taxon>
        <taxon>Pirellulaceae</taxon>
        <taxon>Stieleria</taxon>
    </lineage>
</organism>
<dbReference type="EMBL" id="CP037423">
    <property type="protein sequence ID" value="QDV42258.1"/>
    <property type="molecule type" value="Genomic_DNA"/>
</dbReference>
<dbReference type="KEGG" id="snep:Enr13x_21030"/>
<reference evidence="2 3" key="1">
    <citation type="submission" date="2019-03" db="EMBL/GenBank/DDBJ databases">
        <title>Deep-cultivation of Planctomycetes and their phenomic and genomic characterization uncovers novel biology.</title>
        <authorList>
            <person name="Wiegand S."/>
            <person name="Jogler M."/>
            <person name="Boedeker C."/>
            <person name="Pinto D."/>
            <person name="Vollmers J."/>
            <person name="Rivas-Marin E."/>
            <person name="Kohn T."/>
            <person name="Peeters S.H."/>
            <person name="Heuer A."/>
            <person name="Rast P."/>
            <person name="Oberbeckmann S."/>
            <person name="Bunk B."/>
            <person name="Jeske O."/>
            <person name="Meyerdierks A."/>
            <person name="Storesund J.E."/>
            <person name="Kallscheuer N."/>
            <person name="Luecker S."/>
            <person name="Lage O.M."/>
            <person name="Pohl T."/>
            <person name="Merkel B.J."/>
            <person name="Hornburger P."/>
            <person name="Mueller R.-W."/>
            <person name="Bruemmer F."/>
            <person name="Labrenz M."/>
            <person name="Spormann A.M."/>
            <person name="Op den Camp H."/>
            <person name="Overmann J."/>
            <person name="Amann R."/>
            <person name="Jetten M.S.M."/>
            <person name="Mascher T."/>
            <person name="Medema M.H."/>
            <person name="Devos D.P."/>
            <person name="Kaster A.-K."/>
            <person name="Ovreas L."/>
            <person name="Rohde M."/>
            <person name="Galperin M.Y."/>
            <person name="Jogler C."/>
        </authorList>
    </citation>
    <scope>NUCLEOTIDE SEQUENCE [LARGE SCALE GENOMIC DNA]</scope>
    <source>
        <strain evidence="2 3">Enr13</strain>
    </source>
</reference>
<protein>
    <recommendedName>
        <fullName evidence="1">DUF58 domain-containing protein</fullName>
    </recommendedName>
</protein>
<sequence length="296" mass="32878">MTPASHPQSNNTGTLGAVEPLDARKFMIAVKRLADSLSYGTDRSPFLGSGLEFAQSRIYEPGDPVKLIDWRVTARTGKLFVKEYETPKRMPVYLVVDTSASMVISSYRKSKYEIAVQVAGALALACLDRISPVGILGAGSKALHVPPSLSKDRVMQWLHMLRTYRHDESTELGKRLVELGPSLPNRVMLIVISDLHDPSSLPIIKRLGQRHDCCVLQMRDPAEEQLRRTGFYRGREAESGRVFIGHGRSRLLDPTAAKEALRRAGVDHLLLETDQPIAIRLRQFFAARGLLGKGAR</sequence>
<evidence type="ECO:0000259" key="1">
    <source>
        <dbReference type="Pfam" id="PF01882"/>
    </source>
</evidence>
<dbReference type="PANTHER" id="PTHR33608:SF6">
    <property type="entry name" value="BLL2464 PROTEIN"/>
    <property type="match status" value="1"/>
</dbReference>
<dbReference type="OrthoDB" id="9780819at2"/>
<keyword evidence="3" id="KW-1185">Reference proteome</keyword>
<evidence type="ECO:0000313" key="2">
    <source>
        <dbReference type="EMBL" id="QDV42258.1"/>
    </source>
</evidence>
<dbReference type="RefSeq" id="WP_145385917.1">
    <property type="nucleotide sequence ID" value="NZ_CP037423.1"/>
</dbReference>
<dbReference type="InterPro" id="IPR036465">
    <property type="entry name" value="vWFA_dom_sf"/>
</dbReference>
<dbReference type="InterPro" id="IPR002881">
    <property type="entry name" value="DUF58"/>
</dbReference>
<accession>A0A518HN35</accession>